<dbReference type="Pfam" id="PF00560">
    <property type="entry name" value="LRR_1"/>
    <property type="match status" value="8"/>
</dbReference>
<protein>
    <recommendedName>
        <fullName evidence="15">Receptor-like protein 12</fullName>
    </recommendedName>
</protein>
<dbReference type="FunFam" id="3.80.10.10:FF:000095">
    <property type="entry name" value="LRR receptor-like serine/threonine-protein kinase GSO1"/>
    <property type="match status" value="2"/>
</dbReference>
<keyword evidence="5 12" id="KW-0812">Transmembrane</keyword>
<comment type="caution">
    <text evidence="13">The sequence shown here is derived from an EMBL/GenBank/DDBJ whole genome shotgun (WGS) entry which is preliminary data.</text>
</comment>
<dbReference type="EMBL" id="VEPZ02000074">
    <property type="protein sequence ID" value="KAE8734103.1"/>
    <property type="molecule type" value="Genomic_DNA"/>
</dbReference>
<evidence type="ECO:0000256" key="11">
    <source>
        <dbReference type="ARBA" id="ARBA00023180"/>
    </source>
</evidence>
<dbReference type="PANTHER" id="PTHR27000:SF803">
    <property type="entry name" value="RECEPTOR-LIKE PROTEIN 45"/>
    <property type="match status" value="1"/>
</dbReference>
<accession>A0A6A3CXJ1</accession>
<evidence type="ECO:0000256" key="2">
    <source>
        <dbReference type="ARBA" id="ARBA00009592"/>
    </source>
</evidence>
<keyword evidence="9 12" id="KW-0472">Membrane</keyword>
<proteinExistence type="inferred from homology"/>
<keyword evidence="6" id="KW-0732">Signal</keyword>
<reference evidence="13" key="1">
    <citation type="submission" date="2019-09" db="EMBL/GenBank/DDBJ databases">
        <title>Draft genome information of white flower Hibiscus syriacus.</title>
        <authorList>
            <person name="Kim Y.-M."/>
        </authorList>
    </citation>
    <scope>NUCLEOTIDE SEQUENCE [LARGE SCALE GENOMIC DNA]</scope>
    <source>
        <strain evidence="13">YM2019G1</strain>
    </source>
</reference>
<dbReference type="AlphaFoldDB" id="A0A6A3CXJ1"/>
<evidence type="ECO:0008006" key="15">
    <source>
        <dbReference type="Google" id="ProtNLM"/>
    </source>
</evidence>
<sequence>MGQLPEFPSNSALRILSLSGSNFSGKLPESIGNLKFLTDLTLSRCNILGSIPSSIANLSRLVILDLSGNNLSGLIPPFHRFGVPNLAYLYLDGNRLSGSINSSLFTLPSLRILSLGENQLIGKIDEFPDASSSLIEELYLGNNDLAGKIPNSILQLPRLEWLSIEGNDFSSWKLPLFVQLKNLRVLDLSDISLLIESNNRCFTFPKLEILWLRSCNLTEFPEFIKTQDKLTILDLSNNHIHGVVPNWLWKNTLSHVNLSFNPIDFSNQLALTDANFSLPNLRGLCLDSCNLSAFPEFLRSLENLEELSLSNNQISGAIPNWVWKKSLVHMHLSNNHLSSLDQHLPDRISTPLQASLLRPICEMSHLRTFVASHNNLSGSIPNCIGNMSALMFLDLQGNNFSGILPEFSKATQLMFLEVGENTLEGTLPRSLEKCTELRVLDVGNNMLRDTFPFWLEKLPSLKFVILRENRFYGQIRQFKNKIAFPALDVLDIASNEFSGELSIDFLQATQLRSLRIGGNKLEGKLPRSLATCSKLEVLDVRNNMIHDTFPFWLAKLPSLKVLVLRANRFYGPITEFGAKSDFLKLRILDIASNNFSGDLSIEFLQCLKAMMQMSNDKKAKLEYIGGEYYEDSIKIVNKGMELFYKKVLTTLTCLDISRNSFHGRIPEEIQILSALKVLNLSHNSFSGEIPSRLDNLKELESLDLSLNKLSGKIRPQLTGLTFLAALNLSYNQLEGSIPQSNQFITFSNNSYIGNPKLCGPPLSRKCNEAGLPREEVKDSWLDAMSTWQIVLTGYGSGLVAGICIGFTVLNEWGNKWVHKFKNHGKRRKRRSR</sequence>
<dbReference type="Gene3D" id="3.80.10.10">
    <property type="entry name" value="Ribonuclease Inhibitor"/>
    <property type="match status" value="5"/>
</dbReference>
<keyword evidence="10" id="KW-0675">Receptor</keyword>
<dbReference type="GO" id="GO:0005886">
    <property type="term" value="C:plasma membrane"/>
    <property type="evidence" value="ECO:0007669"/>
    <property type="project" value="UniProtKB-SubCell"/>
</dbReference>
<organism evidence="13 14">
    <name type="scientific">Hibiscus syriacus</name>
    <name type="common">Rose of Sharon</name>
    <dbReference type="NCBI Taxonomy" id="106335"/>
    <lineage>
        <taxon>Eukaryota</taxon>
        <taxon>Viridiplantae</taxon>
        <taxon>Streptophyta</taxon>
        <taxon>Embryophyta</taxon>
        <taxon>Tracheophyta</taxon>
        <taxon>Spermatophyta</taxon>
        <taxon>Magnoliopsida</taxon>
        <taxon>eudicotyledons</taxon>
        <taxon>Gunneridae</taxon>
        <taxon>Pentapetalae</taxon>
        <taxon>rosids</taxon>
        <taxon>malvids</taxon>
        <taxon>Malvales</taxon>
        <taxon>Malvaceae</taxon>
        <taxon>Malvoideae</taxon>
        <taxon>Hibiscus</taxon>
    </lineage>
</organism>
<dbReference type="SMART" id="SM00369">
    <property type="entry name" value="LRR_TYP"/>
    <property type="match status" value="11"/>
</dbReference>
<keyword evidence="14" id="KW-1185">Reference proteome</keyword>
<evidence type="ECO:0000256" key="9">
    <source>
        <dbReference type="ARBA" id="ARBA00023136"/>
    </source>
</evidence>
<dbReference type="Proteomes" id="UP000436088">
    <property type="component" value="Unassembled WGS sequence"/>
</dbReference>
<evidence type="ECO:0000256" key="7">
    <source>
        <dbReference type="ARBA" id="ARBA00022737"/>
    </source>
</evidence>
<comment type="similarity">
    <text evidence="2">Belongs to the RLP family.</text>
</comment>
<keyword evidence="3" id="KW-1003">Cell membrane</keyword>
<comment type="subcellular location">
    <subcellularLocation>
        <location evidence="1">Cell membrane</location>
        <topology evidence="1">Single-pass type I membrane protein</topology>
    </subcellularLocation>
</comment>
<feature type="transmembrane region" description="Helical" evidence="12">
    <location>
        <begin position="787"/>
        <end position="809"/>
    </location>
</feature>
<dbReference type="PRINTS" id="PR00019">
    <property type="entry name" value="LEURICHRPT"/>
</dbReference>
<evidence type="ECO:0000256" key="1">
    <source>
        <dbReference type="ARBA" id="ARBA00004251"/>
    </source>
</evidence>
<evidence type="ECO:0000256" key="12">
    <source>
        <dbReference type="SAM" id="Phobius"/>
    </source>
</evidence>
<dbReference type="FunFam" id="3.80.10.10:FF:000111">
    <property type="entry name" value="LRR receptor-like serine/threonine-protein kinase ERECTA"/>
    <property type="match status" value="1"/>
</dbReference>
<keyword evidence="8 12" id="KW-1133">Transmembrane helix</keyword>
<evidence type="ECO:0000313" key="14">
    <source>
        <dbReference type="Proteomes" id="UP000436088"/>
    </source>
</evidence>
<dbReference type="PANTHER" id="PTHR27000">
    <property type="entry name" value="LEUCINE-RICH REPEAT RECEPTOR-LIKE PROTEIN KINASE FAMILY PROTEIN-RELATED"/>
    <property type="match status" value="1"/>
</dbReference>
<keyword evidence="11" id="KW-0325">Glycoprotein</keyword>
<evidence type="ECO:0000256" key="5">
    <source>
        <dbReference type="ARBA" id="ARBA00022692"/>
    </source>
</evidence>
<dbReference type="InterPro" id="IPR001611">
    <property type="entry name" value="Leu-rich_rpt"/>
</dbReference>
<evidence type="ECO:0000256" key="8">
    <source>
        <dbReference type="ARBA" id="ARBA00022989"/>
    </source>
</evidence>
<keyword evidence="7" id="KW-0677">Repeat</keyword>
<evidence type="ECO:0000313" key="13">
    <source>
        <dbReference type="EMBL" id="KAE8734103.1"/>
    </source>
</evidence>
<dbReference type="Pfam" id="PF13855">
    <property type="entry name" value="LRR_8"/>
    <property type="match status" value="2"/>
</dbReference>
<name>A0A6A3CXJ1_HIBSY</name>
<evidence type="ECO:0000256" key="10">
    <source>
        <dbReference type="ARBA" id="ARBA00023170"/>
    </source>
</evidence>
<evidence type="ECO:0000256" key="4">
    <source>
        <dbReference type="ARBA" id="ARBA00022614"/>
    </source>
</evidence>
<dbReference type="InterPro" id="IPR003591">
    <property type="entry name" value="Leu-rich_rpt_typical-subtyp"/>
</dbReference>
<gene>
    <name evidence="13" type="ORF">F3Y22_tig00000778pilonHSYRG00140</name>
</gene>
<evidence type="ECO:0000256" key="6">
    <source>
        <dbReference type="ARBA" id="ARBA00022729"/>
    </source>
</evidence>
<dbReference type="InterPro" id="IPR032675">
    <property type="entry name" value="LRR_dom_sf"/>
</dbReference>
<evidence type="ECO:0000256" key="3">
    <source>
        <dbReference type="ARBA" id="ARBA00022475"/>
    </source>
</evidence>
<keyword evidence="4" id="KW-0433">Leucine-rich repeat</keyword>
<dbReference type="SUPFAM" id="SSF52058">
    <property type="entry name" value="L domain-like"/>
    <property type="match status" value="4"/>
</dbReference>